<evidence type="ECO:0000256" key="2">
    <source>
        <dbReference type="SAM" id="SignalP"/>
    </source>
</evidence>
<dbReference type="AlphaFoldDB" id="A0A836BNY2"/>
<dbReference type="InterPro" id="IPR052506">
    <property type="entry name" value="Bact_Fn-Binding"/>
</dbReference>
<evidence type="ECO:0000313" key="4">
    <source>
        <dbReference type="EMBL" id="KAG2483490.1"/>
    </source>
</evidence>
<dbReference type="InterPro" id="IPR008752">
    <property type="entry name" value="Peptidase_M11"/>
</dbReference>
<accession>A0A836BNY2</accession>
<feature type="region of interest" description="Disordered" evidence="1">
    <location>
        <begin position="460"/>
        <end position="571"/>
    </location>
</feature>
<evidence type="ECO:0000259" key="3">
    <source>
        <dbReference type="Pfam" id="PF05548"/>
    </source>
</evidence>
<dbReference type="Pfam" id="PF05548">
    <property type="entry name" value="Peptidase_M11"/>
    <property type="match status" value="1"/>
</dbReference>
<keyword evidence="5" id="KW-1185">Reference proteome</keyword>
<evidence type="ECO:0000256" key="1">
    <source>
        <dbReference type="SAM" id="MobiDB-lite"/>
    </source>
</evidence>
<dbReference type="Proteomes" id="UP000612055">
    <property type="component" value="Unassembled WGS sequence"/>
</dbReference>
<reference evidence="4" key="1">
    <citation type="journal article" date="2020" name="bioRxiv">
        <title>Comparative genomics of Chlamydomonas.</title>
        <authorList>
            <person name="Craig R.J."/>
            <person name="Hasan A.R."/>
            <person name="Ness R.W."/>
            <person name="Keightley P.D."/>
        </authorList>
    </citation>
    <scope>NUCLEOTIDE SEQUENCE</scope>
    <source>
        <strain evidence="4">CCAP 11/70</strain>
    </source>
</reference>
<gene>
    <name evidence="4" type="ORF">HYH03_017672</name>
</gene>
<keyword evidence="2" id="KW-0732">Signal</keyword>
<dbReference type="PRINTS" id="PR01217">
    <property type="entry name" value="PRICHEXTENSN"/>
</dbReference>
<feature type="compositionally biased region" description="Pro residues" evidence="1">
    <location>
        <begin position="477"/>
        <end position="559"/>
    </location>
</feature>
<feature type="domain" description="Peptidase M11 gametolysin" evidence="3">
    <location>
        <begin position="127"/>
        <end position="415"/>
    </location>
</feature>
<dbReference type="PANTHER" id="PTHR48234">
    <property type="entry name" value="GH09231P"/>
    <property type="match status" value="1"/>
</dbReference>
<comment type="caution">
    <text evidence="4">The sequence shown here is derived from an EMBL/GenBank/DDBJ whole genome shotgun (WGS) entry which is preliminary data.</text>
</comment>
<feature type="signal peptide" evidence="2">
    <location>
        <begin position="1"/>
        <end position="15"/>
    </location>
</feature>
<organism evidence="4 5">
    <name type="scientific">Edaphochlamys debaryana</name>
    <dbReference type="NCBI Taxonomy" id="47281"/>
    <lineage>
        <taxon>Eukaryota</taxon>
        <taxon>Viridiplantae</taxon>
        <taxon>Chlorophyta</taxon>
        <taxon>core chlorophytes</taxon>
        <taxon>Chlorophyceae</taxon>
        <taxon>CS clade</taxon>
        <taxon>Chlamydomonadales</taxon>
        <taxon>Chlamydomonadales incertae sedis</taxon>
        <taxon>Edaphochlamys</taxon>
    </lineage>
</organism>
<dbReference type="EMBL" id="JAEHOE010000175">
    <property type="protein sequence ID" value="KAG2483490.1"/>
    <property type="molecule type" value="Genomic_DNA"/>
</dbReference>
<sequence>MVLGLVALLGGRALGRVVPDKAADAPGLGNAPGLQRLAGRLVLVEPDGYYGRPGRAACGGGKVLELADGSLRELPRAAQPPAFDAAGAPIQLGTTLSAYCSSTDCSLTGVEVLAAAPAPTAAPVVMRVLVNLISVANCSRFADTTPEAVRTTYLGSSGDGSSGLASRLAGCSKNFVTVNATAFTVVPVTINYDCAGCNAVQIRTLAEREASKVVNTSTFTHFVYLLPGAWRDVCNNEGFSIVGGKNVFLFNSQYSFMRWSTVTQETYHNFWLRHSWLGDLEYGDHSTAMSSGDTCLNGVDLGRRGWSTPAGGGGAVNSAVLATPGRVWTWSLPALYGTSTGNYLRIQPDWLGATYTTVATGLNLYVSYRLAKGMDSGLEAAYDGKVIVHSANATVDNDPASTAEARVTRVGVVAPGTVLGVASWTSSAYPFNLLVYAGGQGPGTADGVEVLRVHLCRYDSSPSECPSVAAAETRWTPDPPSPPSPPSPLPPPSPPPPLRPPSPFPPSPAPSPRPPSPQPSPRPPSPPAPSPRPPSPQPSPRPPSPQPSPRPPSPPPPTSKPSSNPKGRRLR</sequence>
<dbReference type="PANTHER" id="PTHR48234:SF1">
    <property type="entry name" value="SEA DOMAIN-CONTAINING PROTEIN-RELATED"/>
    <property type="match status" value="1"/>
</dbReference>
<name>A0A836BNY2_9CHLO</name>
<evidence type="ECO:0000313" key="5">
    <source>
        <dbReference type="Proteomes" id="UP000612055"/>
    </source>
</evidence>
<proteinExistence type="predicted"/>
<dbReference type="OrthoDB" id="559249at2759"/>
<protein>
    <recommendedName>
        <fullName evidence="3">Peptidase M11 gametolysin domain-containing protein</fullName>
    </recommendedName>
</protein>
<feature type="chain" id="PRO_5032381539" description="Peptidase M11 gametolysin domain-containing protein" evidence="2">
    <location>
        <begin position="16"/>
        <end position="571"/>
    </location>
</feature>